<proteinExistence type="predicted"/>
<organism evidence="2 3">
    <name type="scientific">Christensenella tenuis</name>
    <dbReference type="NCBI Taxonomy" id="2763033"/>
    <lineage>
        <taxon>Bacteria</taxon>
        <taxon>Bacillati</taxon>
        <taxon>Bacillota</taxon>
        <taxon>Clostridia</taxon>
        <taxon>Christensenellales</taxon>
        <taxon>Christensenellaceae</taxon>
        <taxon>Christensenella</taxon>
    </lineage>
</organism>
<dbReference type="SUPFAM" id="SSF51569">
    <property type="entry name" value="Aldolase"/>
    <property type="match status" value="1"/>
</dbReference>
<evidence type="ECO:0000313" key="3">
    <source>
        <dbReference type="Proteomes" id="UP000606889"/>
    </source>
</evidence>
<dbReference type="CDD" id="cd00947">
    <property type="entry name" value="TBP_aldolase_IIB"/>
    <property type="match status" value="1"/>
</dbReference>
<dbReference type="PANTHER" id="PTHR30304:SF0">
    <property type="entry name" value="D-TAGATOSE-1,6-BISPHOSPHATE ALDOLASE SUBUNIT GATY-RELATED"/>
    <property type="match status" value="1"/>
</dbReference>
<sequence>MSLVNMKEMLEHAREGRYAVGHFNVFNIEMLRGAVKAGEKYNSPIILAFAEVFEKLVSIEEFAPAMIAAAETADIPVAVHLDHSKSFEYIKRAVDAGFTSVMIDASDQTFEENVRRTKEVVRFCAPKNVTVEAELGHVAGLEGYEDGYEESADDYTDVREAVQFIRETGADALAVAIGTVHGVYRREPKLNLERLKELRREVPVPLVMHGGSGLSDGDFENAVQNGIAKINIFTDLNIAAKKCLKENCMEEESQYLGYLDLCAKVAEAVCTEVEKKIILFGSAGKR</sequence>
<evidence type="ECO:0000256" key="1">
    <source>
        <dbReference type="ARBA" id="ARBA00001947"/>
    </source>
</evidence>
<comment type="caution">
    <text evidence="2">The sequence shown here is derived from an EMBL/GenBank/DDBJ whole genome shotgun (WGS) entry which is preliminary data.</text>
</comment>
<dbReference type="PANTHER" id="PTHR30304">
    <property type="entry name" value="D-TAGATOSE-1,6-BISPHOSPHATE ALDOLASE"/>
    <property type="match status" value="1"/>
</dbReference>
<dbReference type="InterPro" id="IPR013785">
    <property type="entry name" value="Aldolase_TIM"/>
</dbReference>
<evidence type="ECO:0000313" key="2">
    <source>
        <dbReference type="EMBL" id="MBC5649052.1"/>
    </source>
</evidence>
<dbReference type="InterPro" id="IPR000771">
    <property type="entry name" value="FBA_II"/>
</dbReference>
<keyword evidence="3" id="KW-1185">Reference proteome</keyword>
<dbReference type="Proteomes" id="UP000606889">
    <property type="component" value="Unassembled WGS sequence"/>
</dbReference>
<name>A0ABR7EH04_9FIRM</name>
<gene>
    <name evidence="2" type="ORF">H8S18_11945</name>
</gene>
<reference evidence="2 3" key="1">
    <citation type="submission" date="2020-08" db="EMBL/GenBank/DDBJ databases">
        <title>Genome public.</title>
        <authorList>
            <person name="Liu C."/>
            <person name="Sun Q."/>
        </authorList>
    </citation>
    <scope>NUCLEOTIDE SEQUENCE [LARGE SCALE GENOMIC DNA]</scope>
    <source>
        <strain evidence="2 3">NSJ-35</strain>
    </source>
</reference>
<accession>A0ABR7EH04</accession>
<dbReference type="RefSeq" id="WP_186858497.1">
    <property type="nucleotide sequence ID" value="NZ_JACOON010000006.1"/>
</dbReference>
<dbReference type="InterPro" id="IPR050246">
    <property type="entry name" value="Class_II_FBP_aldolase"/>
</dbReference>
<comment type="cofactor">
    <cofactor evidence="1">
        <name>Zn(2+)</name>
        <dbReference type="ChEBI" id="CHEBI:29105"/>
    </cofactor>
</comment>
<dbReference type="PIRSF" id="PIRSF001359">
    <property type="entry name" value="F_bP_aldolase_II"/>
    <property type="match status" value="1"/>
</dbReference>
<dbReference type="NCBIfam" id="TIGR00167">
    <property type="entry name" value="cbbA"/>
    <property type="match status" value="1"/>
</dbReference>
<dbReference type="EMBL" id="JACOON010000006">
    <property type="protein sequence ID" value="MBC5649052.1"/>
    <property type="molecule type" value="Genomic_DNA"/>
</dbReference>
<dbReference type="Pfam" id="PF01116">
    <property type="entry name" value="F_bP_aldolase"/>
    <property type="match status" value="1"/>
</dbReference>
<protein>
    <submittedName>
        <fullName evidence="2">Class II fructose-bisphosphate aldolase</fullName>
    </submittedName>
</protein>
<dbReference type="Gene3D" id="3.20.20.70">
    <property type="entry name" value="Aldolase class I"/>
    <property type="match status" value="1"/>
</dbReference>